<organism evidence="2 3">
    <name type="scientific">Serendipita vermifera MAFF 305830</name>
    <dbReference type="NCBI Taxonomy" id="933852"/>
    <lineage>
        <taxon>Eukaryota</taxon>
        <taxon>Fungi</taxon>
        <taxon>Dikarya</taxon>
        <taxon>Basidiomycota</taxon>
        <taxon>Agaricomycotina</taxon>
        <taxon>Agaricomycetes</taxon>
        <taxon>Sebacinales</taxon>
        <taxon>Serendipitaceae</taxon>
        <taxon>Serendipita</taxon>
    </lineage>
</organism>
<dbReference type="EMBL" id="KN824367">
    <property type="protein sequence ID" value="KIM21973.1"/>
    <property type="molecule type" value="Genomic_DNA"/>
</dbReference>
<dbReference type="Proteomes" id="UP000054097">
    <property type="component" value="Unassembled WGS sequence"/>
</dbReference>
<keyword evidence="3" id="KW-1185">Reference proteome</keyword>
<dbReference type="AlphaFoldDB" id="A0A0C2W6A7"/>
<name>A0A0C2W6A7_SERVB</name>
<sequence length="89" mass="10516">MDEIATTEKIGKSKNKQRKVIRTRKYEHCSSRGELWPGLLGSWSKRMDNLSVARCKKRIGMRKLGEWTARHRKEREKEKRDGRGEEQAC</sequence>
<reference evidence="2 3" key="1">
    <citation type="submission" date="2014-04" db="EMBL/GenBank/DDBJ databases">
        <authorList>
            <consortium name="DOE Joint Genome Institute"/>
            <person name="Kuo A."/>
            <person name="Zuccaro A."/>
            <person name="Kohler A."/>
            <person name="Nagy L.G."/>
            <person name="Floudas D."/>
            <person name="Copeland A."/>
            <person name="Barry K.W."/>
            <person name="Cichocki N."/>
            <person name="Veneault-Fourrey C."/>
            <person name="LaButti K."/>
            <person name="Lindquist E.A."/>
            <person name="Lipzen A."/>
            <person name="Lundell T."/>
            <person name="Morin E."/>
            <person name="Murat C."/>
            <person name="Sun H."/>
            <person name="Tunlid A."/>
            <person name="Henrissat B."/>
            <person name="Grigoriev I.V."/>
            <person name="Hibbett D.S."/>
            <person name="Martin F."/>
            <person name="Nordberg H.P."/>
            <person name="Cantor M.N."/>
            <person name="Hua S.X."/>
        </authorList>
    </citation>
    <scope>NUCLEOTIDE SEQUENCE [LARGE SCALE GENOMIC DNA]</scope>
    <source>
        <strain evidence="2 3">MAFF 305830</strain>
    </source>
</reference>
<evidence type="ECO:0000313" key="3">
    <source>
        <dbReference type="Proteomes" id="UP000054097"/>
    </source>
</evidence>
<dbReference type="HOGENOM" id="CLU_2456186_0_0_1"/>
<feature type="region of interest" description="Disordered" evidence="1">
    <location>
        <begin position="70"/>
        <end position="89"/>
    </location>
</feature>
<protein>
    <submittedName>
        <fullName evidence="2">Uncharacterized protein</fullName>
    </submittedName>
</protein>
<gene>
    <name evidence="2" type="ORF">M408DRAFT_298896</name>
</gene>
<proteinExistence type="predicted"/>
<evidence type="ECO:0000256" key="1">
    <source>
        <dbReference type="SAM" id="MobiDB-lite"/>
    </source>
</evidence>
<accession>A0A0C2W6A7</accession>
<evidence type="ECO:0000313" key="2">
    <source>
        <dbReference type="EMBL" id="KIM21973.1"/>
    </source>
</evidence>
<reference evidence="3" key="2">
    <citation type="submission" date="2015-01" db="EMBL/GenBank/DDBJ databases">
        <title>Evolutionary Origins and Diversification of the Mycorrhizal Mutualists.</title>
        <authorList>
            <consortium name="DOE Joint Genome Institute"/>
            <consortium name="Mycorrhizal Genomics Consortium"/>
            <person name="Kohler A."/>
            <person name="Kuo A."/>
            <person name="Nagy L.G."/>
            <person name="Floudas D."/>
            <person name="Copeland A."/>
            <person name="Barry K.W."/>
            <person name="Cichocki N."/>
            <person name="Veneault-Fourrey C."/>
            <person name="LaButti K."/>
            <person name="Lindquist E.A."/>
            <person name="Lipzen A."/>
            <person name="Lundell T."/>
            <person name="Morin E."/>
            <person name="Murat C."/>
            <person name="Riley R."/>
            <person name="Ohm R."/>
            <person name="Sun H."/>
            <person name="Tunlid A."/>
            <person name="Henrissat B."/>
            <person name="Grigoriev I.V."/>
            <person name="Hibbett D.S."/>
            <person name="Martin F."/>
        </authorList>
    </citation>
    <scope>NUCLEOTIDE SEQUENCE [LARGE SCALE GENOMIC DNA]</scope>
    <source>
        <strain evidence="3">MAFF 305830</strain>
    </source>
</reference>